<dbReference type="RefSeq" id="WP_220248266.1">
    <property type="nucleotide sequence ID" value="NZ_JAICCF010000001.1"/>
</dbReference>
<comment type="similarity">
    <text evidence="2">Belongs to the aldolase class II family.</text>
</comment>
<feature type="domain" description="Class II aldolase/adducin N-terminal" evidence="3">
    <location>
        <begin position="388"/>
        <end position="570"/>
    </location>
</feature>
<protein>
    <submittedName>
        <fullName evidence="4">Class II aldolase/adducin family protein</fullName>
    </submittedName>
</protein>
<organism evidence="4 5">
    <name type="scientific">Chitinophaga rhizophila</name>
    <dbReference type="NCBI Taxonomy" id="2866212"/>
    <lineage>
        <taxon>Bacteria</taxon>
        <taxon>Pseudomonadati</taxon>
        <taxon>Bacteroidota</taxon>
        <taxon>Chitinophagia</taxon>
        <taxon>Chitinophagales</taxon>
        <taxon>Chitinophagaceae</taxon>
        <taxon>Chitinophaga</taxon>
    </lineage>
</organism>
<dbReference type="Proteomes" id="UP000812961">
    <property type="component" value="Unassembled WGS sequence"/>
</dbReference>
<dbReference type="EMBL" id="JAICCF010000001">
    <property type="protein sequence ID" value="MBW8683033.1"/>
    <property type="molecule type" value="Genomic_DNA"/>
</dbReference>
<evidence type="ECO:0000259" key="3">
    <source>
        <dbReference type="SMART" id="SM01007"/>
    </source>
</evidence>
<comment type="caution">
    <text evidence="4">The sequence shown here is derived from an EMBL/GenBank/DDBJ whole genome shotgun (WGS) entry which is preliminary data.</text>
</comment>
<evidence type="ECO:0000256" key="2">
    <source>
        <dbReference type="ARBA" id="ARBA00037961"/>
    </source>
</evidence>
<dbReference type="InterPro" id="IPR051017">
    <property type="entry name" value="Aldolase-II_Adducin_sf"/>
</dbReference>
<keyword evidence="1" id="KW-0560">Oxidoreductase</keyword>
<evidence type="ECO:0000313" key="5">
    <source>
        <dbReference type="Proteomes" id="UP000812961"/>
    </source>
</evidence>
<dbReference type="SMART" id="SM01007">
    <property type="entry name" value="Aldolase_II"/>
    <property type="match status" value="1"/>
</dbReference>
<gene>
    <name evidence="4" type="ORF">K1Y79_01685</name>
</gene>
<dbReference type="Gene3D" id="3.40.225.10">
    <property type="entry name" value="Class II aldolase/adducin N-terminal domain"/>
    <property type="match status" value="1"/>
</dbReference>
<dbReference type="SUPFAM" id="SSF51197">
    <property type="entry name" value="Clavaminate synthase-like"/>
    <property type="match status" value="1"/>
</dbReference>
<dbReference type="Pfam" id="PF02668">
    <property type="entry name" value="TauD"/>
    <property type="match status" value="1"/>
</dbReference>
<accession>A0ABS7G5V6</accession>
<name>A0ABS7G5V6_9BACT</name>
<dbReference type="InterPro" id="IPR001303">
    <property type="entry name" value="Aldolase_II/adducin_N"/>
</dbReference>
<dbReference type="InterPro" id="IPR003819">
    <property type="entry name" value="TauD/TfdA-like"/>
</dbReference>
<dbReference type="Pfam" id="PF00596">
    <property type="entry name" value="Aldolase_II"/>
    <property type="match status" value="1"/>
</dbReference>
<proteinExistence type="inferred from homology"/>
<dbReference type="InterPro" id="IPR036409">
    <property type="entry name" value="Aldolase_II/adducin_N_sf"/>
</dbReference>
<dbReference type="InterPro" id="IPR042098">
    <property type="entry name" value="TauD-like_sf"/>
</dbReference>
<sequence length="628" mass="71400">MKNTLEDLLRSKPKEIKAGVQAPADVTLQQIGNEYTKIRVVTAVAQGTSLQQWIEANNEWVRSLYKKDRILLFRGFEVNGKPEFAEIVKITSDSKALEYSEPSTPRTKLDDAIYTSTEYPKEQKIPQHNEHSYSDFWPKKLFFYCEQPSETGGQTPVCSSAAVLKQIPASIVERFEARGGIMYVRNFSDEMDISWEQFFGTGDKAAVEAYCKERKMTFKWLDDNRLRISQVAQATIIDKISGEKIWFNQAHLFHYSNLNEDVVNYLVETYGKENLPRNTFYGDGSDIAVEDLDAVRHAYDKVMFKFDWQKGDLLLMDNVGYTHGRESYTGKRSLFVSMSEEDGIKNYAPVKQESNTPENIVSSSRQNTARHFFTKESRYGNSKQMLKYKLALACRMLRMLDLDEGSISGHISVKVPGSENLFWVNPFGVLFDEVTPDNLILVDENGNVVEGDHPINVAGFCIHSSIHQANKDIHCIVHTHSPWGTLFSALEDCRILPIDQNSCMFYENHIVYKDFDGPVNNLDSAAKLTSALQDNSVAILANHGSITCGDDIETAIMYTICLERAMRLNVKARELNAKISLVDSDVARESKDWIANPLGFKIEFDALARRVEREYPDLGEYYPESINI</sequence>
<keyword evidence="5" id="KW-1185">Reference proteome</keyword>
<reference evidence="4 5" key="1">
    <citation type="submission" date="2021-08" db="EMBL/GenBank/DDBJ databases">
        <title>The genome sequence of Chitinophaga sp. B61.</title>
        <authorList>
            <person name="Zhang X."/>
        </authorList>
    </citation>
    <scope>NUCLEOTIDE SEQUENCE [LARGE SCALE GENOMIC DNA]</scope>
    <source>
        <strain evidence="4 5">B61</strain>
    </source>
</reference>
<evidence type="ECO:0000256" key="1">
    <source>
        <dbReference type="ARBA" id="ARBA00023002"/>
    </source>
</evidence>
<dbReference type="PANTHER" id="PTHR10672:SF3">
    <property type="entry name" value="PROTEIN HU-LI TAI SHAO"/>
    <property type="match status" value="1"/>
</dbReference>
<dbReference type="Gene3D" id="3.60.130.10">
    <property type="entry name" value="Clavaminate synthase-like"/>
    <property type="match status" value="1"/>
</dbReference>
<dbReference type="PANTHER" id="PTHR10672">
    <property type="entry name" value="ADDUCIN"/>
    <property type="match status" value="1"/>
</dbReference>
<evidence type="ECO:0000313" key="4">
    <source>
        <dbReference type="EMBL" id="MBW8683033.1"/>
    </source>
</evidence>
<dbReference type="SUPFAM" id="SSF53639">
    <property type="entry name" value="AraD/HMP-PK domain-like"/>
    <property type="match status" value="1"/>
</dbReference>